<dbReference type="PANTHER" id="PTHR14237:SF19">
    <property type="entry name" value="MITOCHONDRIAL AMIDOXIME REDUCING COMPONENT 1"/>
    <property type="match status" value="1"/>
</dbReference>
<dbReference type="EMBL" id="VYXP01000003">
    <property type="protein sequence ID" value="KAA9132597.1"/>
    <property type="molecule type" value="Genomic_DNA"/>
</dbReference>
<dbReference type="Pfam" id="PF03473">
    <property type="entry name" value="MOSC"/>
    <property type="match status" value="1"/>
</dbReference>
<dbReference type="InterPro" id="IPR005302">
    <property type="entry name" value="MoCF_Sase_C"/>
</dbReference>
<dbReference type="PROSITE" id="PS51340">
    <property type="entry name" value="MOSC"/>
    <property type="match status" value="1"/>
</dbReference>
<proteinExistence type="predicted"/>
<organism evidence="2 3">
    <name type="scientific">Marinihelvus fidelis</name>
    <dbReference type="NCBI Taxonomy" id="2613842"/>
    <lineage>
        <taxon>Bacteria</taxon>
        <taxon>Pseudomonadati</taxon>
        <taxon>Pseudomonadota</taxon>
        <taxon>Gammaproteobacteria</taxon>
        <taxon>Chromatiales</taxon>
        <taxon>Wenzhouxiangellaceae</taxon>
        <taxon>Marinihelvus</taxon>
    </lineage>
</organism>
<dbReference type="PANTHER" id="PTHR14237">
    <property type="entry name" value="MOLYBDOPTERIN COFACTOR SULFURASE MOSC"/>
    <property type="match status" value="1"/>
</dbReference>
<comment type="caution">
    <text evidence="2">The sequence shown here is derived from an EMBL/GenBank/DDBJ whole genome shotgun (WGS) entry which is preliminary data.</text>
</comment>
<dbReference type="Pfam" id="PF03476">
    <property type="entry name" value="MOSC_N"/>
    <property type="match status" value="1"/>
</dbReference>
<evidence type="ECO:0000313" key="3">
    <source>
        <dbReference type="Proteomes" id="UP000325372"/>
    </source>
</evidence>
<dbReference type="Proteomes" id="UP000325372">
    <property type="component" value="Unassembled WGS sequence"/>
</dbReference>
<dbReference type="SUPFAM" id="SSF141673">
    <property type="entry name" value="MOSC N-terminal domain-like"/>
    <property type="match status" value="1"/>
</dbReference>
<accession>A0A5N0TER9</accession>
<dbReference type="SUPFAM" id="SSF50800">
    <property type="entry name" value="PK beta-barrel domain-like"/>
    <property type="match status" value="1"/>
</dbReference>
<dbReference type="GO" id="GO:0030170">
    <property type="term" value="F:pyridoxal phosphate binding"/>
    <property type="evidence" value="ECO:0007669"/>
    <property type="project" value="InterPro"/>
</dbReference>
<dbReference type="AlphaFoldDB" id="A0A5N0TER9"/>
<feature type="domain" description="MOSC" evidence="1">
    <location>
        <begin position="122"/>
        <end position="279"/>
    </location>
</feature>
<gene>
    <name evidence="2" type="ORF">F3N42_05095</name>
</gene>
<evidence type="ECO:0000313" key="2">
    <source>
        <dbReference type="EMBL" id="KAA9132597.1"/>
    </source>
</evidence>
<protein>
    <submittedName>
        <fullName evidence="2">MOSC domain-containing protein</fullName>
    </submittedName>
</protein>
<name>A0A5N0TER9_9GAMM</name>
<dbReference type="GO" id="GO:0003824">
    <property type="term" value="F:catalytic activity"/>
    <property type="evidence" value="ECO:0007669"/>
    <property type="project" value="InterPro"/>
</dbReference>
<sequence length="283" mass="30391">MMKIEVSALHVYPVKSLPGISLQSARLEPTGLAGDRQWMVVDDNGRFVSQRNTPAMALMGCELGDNQLVLHAPDHPPLALPLEPSTGQHAAISVWRDKWQALDAGDDAARWISGAIGQGRALRLVRADAARPRTQSQPDRYGPHTTTHFADGAPYLVAGADSLDRLNDSLSGQAGGAVDMRRFRPNIVVTGLPAFEEHATGRLQGPGYDLELRYPCQRCVITTIDPDTAIADPAREPFRTLATLNPMPGNPRAPAFGENAILVSGAGATIRVGDMLTALPRKT</sequence>
<reference evidence="2 3" key="1">
    <citation type="submission" date="2019-09" db="EMBL/GenBank/DDBJ databases">
        <title>Wenzhouxiangella sp. Genome sequencing and assembly.</title>
        <authorList>
            <person name="Zhang R."/>
        </authorList>
    </citation>
    <scope>NUCLEOTIDE SEQUENCE [LARGE SCALE GENOMIC DNA]</scope>
    <source>
        <strain evidence="2 3">W260</strain>
    </source>
</reference>
<evidence type="ECO:0000259" key="1">
    <source>
        <dbReference type="PROSITE" id="PS51340"/>
    </source>
</evidence>
<dbReference type="GO" id="GO:0030151">
    <property type="term" value="F:molybdenum ion binding"/>
    <property type="evidence" value="ECO:0007669"/>
    <property type="project" value="InterPro"/>
</dbReference>
<keyword evidence="3" id="KW-1185">Reference proteome</keyword>
<dbReference type="InterPro" id="IPR011037">
    <property type="entry name" value="Pyrv_Knase-like_insert_dom_sf"/>
</dbReference>
<dbReference type="RefSeq" id="WP_150863306.1">
    <property type="nucleotide sequence ID" value="NZ_VYXP01000003.1"/>
</dbReference>
<dbReference type="InterPro" id="IPR005303">
    <property type="entry name" value="MOCOS_middle"/>
</dbReference>